<dbReference type="InterPro" id="IPR033479">
    <property type="entry name" value="dCache_1"/>
</dbReference>
<evidence type="ECO:0000256" key="1">
    <source>
        <dbReference type="ARBA" id="ARBA00000085"/>
    </source>
</evidence>
<dbReference type="RefSeq" id="WP_122626692.1">
    <property type="nucleotide sequence ID" value="NZ_UPPP01000058.1"/>
</dbReference>
<dbReference type="SMART" id="SM00304">
    <property type="entry name" value="HAMP"/>
    <property type="match status" value="1"/>
</dbReference>
<keyword evidence="4" id="KW-1003">Cell membrane</keyword>
<dbReference type="CDD" id="cd06225">
    <property type="entry name" value="HAMP"/>
    <property type="match status" value="1"/>
</dbReference>
<dbReference type="GO" id="GO:0005886">
    <property type="term" value="C:plasma membrane"/>
    <property type="evidence" value="ECO:0007669"/>
    <property type="project" value="UniProtKB-SubCell"/>
</dbReference>
<dbReference type="PROSITE" id="PS50109">
    <property type="entry name" value="HIS_KIN"/>
    <property type="match status" value="1"/>
</dbReference>
<dbReference type="AlphaFoldDB" id="A0A498QZR7"/>
<dbReference type="SUPFAM" id="SSF55874">
    <property type="entry name" value="ATPase domain of HSP90 chaperone/DNA topoisomerase II/histidine kinase"/>
    <property type="match status" value="1"/>
</dbReference>
<dbReference type="GO" id="GO:0000155">
    <property type="term" value="F:phosphorelay sensor kinase activity"/>
    <property type="evidence" value="ECO:0007669"/>
    <property type="project" value="InterPro"/>
</dbReference>
<dbReference type="PANTHER" id="PTHR34220:SF7">
    <property type="entry name" value="SENSOR HISTIDINE KINASE YPDA"/>
    <property type="match status" value="1"/>
</dbReference>
<dbReference type="Gene3D" id="3.30.450.20">
    <property type="entry name" value="PAS domain"/>
    <property type="match status" value="2"/>
</dbReference>
<evidence type="ECO:0000313" key="15">
    <source>
        <dbReference type="EMBL" id="VBB05716.1"/>
    </source>
</evidence>
<dbReference type="InterPro" id="IPR004358">
    <property type="entry name" value="Sig_transdc_His_kin-like_C"/>
</dbReference>
<evidence type="ECO:0000256" key="4">
    <source>
        <dbReference type="ARBA" id="ARBA00022475"/>
    </source>
</evidence>
<dbReference type="PRINTS" id="PR00344">
    <property type="entry name" value="BCTRLSENSOR"/>
</dbReference>
<evidence type="ECO:0000256" key="5">
    <source>
        <dbReference type="ARBA" id="ARBA00022553"/>
    </source>
</evidence>
<feature type="domain" description="HAMP" evidence="14">
    <location>
        <begin position="317"/>
        <end position="369"/>
    </location>
</feature>
<keyword evidence="10" id="KW-0902">Two-component regulatory system</keyword>
<feature type="transmembrane region" description="Helical" evidence="12">
    <location>
        <begin position="297"/>
        <end position="316"/>
    </location>
</feature>
<dbReference type="InterPro" id="IPR005467">
    <property type="entry name" value="His_kinase_dom"/>
</dbReference>
<dbReference type="Proteomes" id="UP000277811">
    <property type="component" value="Unassembled WGS sequence"/>
</dbReference>
<protein>
    <recommendedName>
        <fullName evidence="3">histidine kinase</fullName>
        <ecNumber evidence="3">2.7.13.3</ecNumber>
    </recommendedName>
</protein>
<dbReference type="InterPro" id="IPR036890">
    <property type="entry name" value="HATPase_C_sf"/>
</dbReference>
<dbReference type="EMBL" id="UPPP01000058">
    <property type="protein sequence ID" value="VBB05716.1"/>
    <property type="molecule type" value="Genomic_DNA"/>
</dbReference>
<evidence type="ECO:0000256" key="12">
    <source>
        <dbReference type="SAM" id="Phobius"/>
    </source>
</evidence>
<evidence type="ECO:0000256" key="7">
    <source>
        <dbReference type="ARBA" id="ARBA00022692"/>
    </source>
</evidence>
<dbReference type="EC" id="2.7.13.3" evidence="3"/>
<keyword evidence="11 12" id="KW-0472">Membrane</keyword>
<evidence type="ECO:0000259" key="13">
    <source>
        <dbReference type="PROSITE" id="PS50109"/>
    </source>
</evidence>
<evidence type="ECO:0000256" key="6">
    <source>
        <dbReference type="ARBA" id="ARBA00022679"/>
    </source>
</evidence>
<dbReference type="InterPro" id="IPR003660">
    <property type="entry name" value="HAMP_dom"/>
</dbReference>
<name>A0A498QZR7_9FIRM</name>
<keyword evidence="9 12" id="KW-1133">Transmembrane helix</keyword>
<keyword evidence="6" id="KW-0808">Transferase</keyword>
<dbReference type="Gene3D" id="3.30.565.10">
    <property type="entry name" value="Histidine kinase-like ATPase, C-terminal domain"/>
    <property type="match status" value="1"/>
</dbReference>
<dbReference type="SMART" id="SM00387">
    <property type="entry name" value="HATPase_c"/>
    <property type="match status" value="1"/>
</dbReference>
<sequence length="587" mass="66058">MKPAGLNSRFADLKIGKKLIFFFCLLILVPVFVIAYQSFTISSALIEEKTARYSHDILYQTANNVQAQMDKVTGITFDIIANQEMQELLFNAHSRTLSEYEITRTRGRVENILASYVLFNDGISSIFIVTGKDGLDFALNKDRRQYDLLQADRGKIYAGKGGVIWYGTDPKEQVIPIARAINSLRTQKPLAYMVVYLQESYFSDLLKKTQYVGNGSIFIIDGNKRICSHKDKAMLGKIARELDGIELAPDYSFSKRYINGELQYISCSPPLKNGWRLVSVIPANHYQREIINLRNSIVLVAILITILAVFLAVLIARSISRPISKLSMAMAQFGQGNLTVHCPVGSKDEVGQLGASFNNMVENIHHLMQVLYDEQLLKRDAELKSLRMQINPHFLYNTLETINWMARMKGADEVGDMAKSLGDLMRATISGKDFISLQEELKGLRSYLNIQKYRYGDKFDAVIHIPEELQGLFIPKLIVQPIVENAICHGIEPALTNCTIKVSARVREAVLVIEVEDDGVGMTAEAYEAIREHCDSDSHSGIGINNVKRRITTLFGEEYGLSLQSEPGRGTKITIRLPVLREYPEKI</sequence>
<dbReference type="Pfam" id="PF02518">
    <property type="entry name" value="HATPase_c"/>
    <property type="match status" value="1"/>
</dbReference>
<dbReference type="InterPro" id="IPR010559">
    <property type="entry name" value="Sig_transdc_His_kin_internal"/>
</dbReference>
<organism evidence="15 16">
    <name type="scientific">Lucifera butyrica</name>
    <dbReference type="NCBI Taxonomy" id="1351585"/>
    <lineage>
        <taxon>Bacteria</taxon>
        <taxon>Bacillati</taxon>
        <taxon>Bacillota</taxon>
        <taxon>Negativicutes</taxon>
        <taxon>Veillonellales</taxon>
        <taxon>Veillonellaceae</taxon>
        <taxon>Lucifera</taxon>
    </lineage>
</organism>
<comment type="catalytic activity">
    <reaction evidence="1">
        <text>ATP + protein L-histidine = ADP + protein N-phospho-L-histidine.</text>
        <dbReference type="EC" id="2.7.13.3"/>
    </reaction>
</comment>
<dbReference type="Gene3D" id="6.10.340.10">
    <property type="match status" value="1"/>
</dbReference>
<dbReference type="InterPro" id="IPR003594">
    <property type="entry name" value="HATPase_dom"/>
</dbReference>
<dbReference type="Pfam" id="PF00672">
    <property type="entry name" value="HAMP"/>
    <property type="match status" value="1"/>
</dbReference>
<dbReference type="OrthoDB" id="9809348at2"/>
<dbReference type="PANTHER" id="PTHR34220">
    <property type="entry name" value="SENSOR HISTIDINE KINASE YPDA"/>
    <property type="match status" value="1"/>
</dbReference>
<dbReference type="Pfam" id="PF06580">
    <property type="entry name" value="His_kinase"/>
    <property type="match status" value="1"/>
</dbReference>
<keyword evidence="5" id="KW-0597">Phosphoprotein</keyword>
<evidence type="ECO:0000256" key="2">
    <source>
        <dbReference type="ARBA" id="ARBA00004651"/>
    </source>
</evidence>
<reference evidence="15 16" key="1">
    <citation type="submission" date="2018-06" db="EMBL/GenBank/DDBJ databases">
        <authorList>
            <person name="Strepis N."/>
        </authorList>
    </citation>
    <scope>NUCLEOTIDE SEQUENCE [LARGE SCALE GENOMIC DNA]</scope>
    <source>
        <strain evidence="15">LUCI</strain>
    </source>
</reference>
<evidence type="ECO:0000256" key="11">
    <source>
        <dbReference type="ARBA" id="ARBA00023136"/>
    </source>
</evidence>
<proteinExistence type="predicted"/>
<evidence type="ECO:0000256" key="10">
    <source>
        <dbReference type="ARBA" id="ARBA00023012"/>
    </source>
</evidence>
<accession>A0A498QZR7</accession>
<comment type="subcellular location">
    <subcellularLocation>
        <location evidence="2">Cell membrane</location>
        <topology evidence="2">Multi-pass membrane protein</topology>
    </subcellularLocation>
</comment>
<evidence type="ECO:0000256" key="9">
    <source>
        <dbReference type="ARBA" id="ARBA00022989"/>
    </source>
</evidence>
<evidence type="ECO:0000256" key="8">
    <source>
        <dbReference type="ARBA" id="ARBA00022777"/>
    </source>
</evidence>
<evidence type="ECO:0000313" key="16">
    <source>
        <dbReference type="Proteomes" id="UP000277811"/>
    </source>
</evidence>
<gene>
    <name evidence="15" type="ORF">LUCI_0927</name>
</gene>
<evidence type="ECO:0000256" key="3">
    <source>
        <dbReference type="ARBA" id="ARBA00012438"/>
    </source>
</evidence>
<dbReference type="InterPro" id="IPR050640">
    <property type="entry name" value="Bact_2-comp_sensor_kinase"/>
</dbReference>
<keyword evidence="8 15" id="KW-0418">Kinase</keyword>
<evidence type="ECO:0000259" key="14">
    <source>
        <dbReference type="PROSITE" id="PS50885"/>
    </source>
</evidence>
<dbReference type="Pfam" id="PF02743">
    <property type="entry name" value="dCache_1"/>
    <property type="match status" value="1"/>
</dbReference>
<feature type="transmembrane region" description="Helical" evidence="12">
    <location>
        <begin position="20"/>
        <end position="39"/>
    </location>
</feature>
<feature type="domain" description="Histidine kinase" evidence="13">
    <location>
        <begin position="478"/>
        <end position="581"/>
    </location>
</feature>
<dbReference type="PROSITE" id="PS50885">
    <property type="entry name" value="HAMP"/>
    <property type="match status" value="1"/>
</dbReference>
<keyword evidence="7 12" id="KW-0812">Transmembrane</keyword>
<dbReference type="SUPFAM" id="SSF158472">
    <property type="entry name" value="HAMP domain-like"/>
    <property type="match status" value="1"/>
</dbReference>
<keyword evidence="16" id="KW-1185">Reference proteome</keyword>